<accession>B1Y8U4</accession>
<keyword evidence="2" id="KW-1185">Reference proteome</keyword>
<dbReference type="AlphaFoldDB" id="B1Y8U4"/>
<organism evidence="1 2">
    <name type="scientific">Pyrobaculum neutrophilum (strain DSM 2338 / JCM 9278 / NBRC 100436 / V24Sta)</name>
    <name type="common">Thermoproteus neutrophilus</name>
    <dbReference type="NCBI Taxonomy" id="444157"/>
    <lineage>
        <taxon>Archaea</taxon>
        <taxon>Thermoproteota</taxon>
        <taxon>Thermoprotei</taxon>
        <taxon>Thermoproteales</taxon>
        <taxon>Thermoproteaceae</taxon>
        <taxon>Pyrobaculum</taxon>
    </lineage>
</organism>
<evidence type="ECO:0000313" key="2">
    <source>
        <dbReference type="Proteomes" id="UP000001694"/>
    </source>
</evidence>
<dbReference type="EMBL" id="CP001014">
    <property type="protein sequence ID" value="ACB40173.1"/>
    <property type="molecule type" value="Genomic_DNA"/>
</dbReference>
<reference evidence="1" key="1">
    <citation type="submission" date="2008-03" db="EMBL/GenBank/DDBJ databases">
        <title>Complete sequence of Thermoproteus neutrophilus V24Sta.</title>
        <authorList>
            <consortium name="US DOE Joint Genome Institute"/>
            <person name="Copeland A."/>
            <person name="Lucas S."/>
            <person name="Lapidus A."/>
            <person name="Glavina del Rio T."/>
            <person name="Dalin E."/>
            <person name="Tice H."/>
            <person name="Bruce D."/>
            <person name="Goodwin L."/>
            <person name="Pitluck S."/>
            <person name="Sims D."/>
            <person name="Brettin T."/>
            <person name="Detter J.C."/>
            <person name="Han C."/>
            <person name="Kuske C.R."/>
            <person name="Schmutz J."/>
            <person name="Larimer F."/>
            <person name="Land M."/>
            <person name="Hauser L."/>
            <person name="Kyrpides N."/>
            <person name="Mikhailova N."/>
            <person name="Biddle J.F."/>
            <person name="Zhang Z."/>
            <person name="Fitz-Gibbon S.T."/>
            <person name="Lowe T.M."/>
            <person name="Saltikov C."/>
            <person name="House C.H."/>
            <person name="Richardson P."/>
        </authorList>
    </citation>
    <scope>NUCLEOTIDE SEQUENCE [LARGE SCALE GENOMIC DNA]</scope>
    <source>
        <strain evidence="1">V24Sta</strain>
    </source>
</reference>
<gene>
    <name evidence="1" type="ordered locus">Tneu_1246</name>
</gene>
<dbReference type="OrthoDB" id="28675at2157"/>
<dbReference type="KEGG" id="tne:Tneu_1246"/>
<proteinExistence type="predicted"/>
<dbReference type="InterPro" id="IPR036390">
    <property type="entry name" value="WH_DNA-bd_sf"/>
</dbReference>
<dbReference type="Proteomes" id="UP000001694">
    <property type="component" value="Chromosome"/>
</dbReference>
<sequence>MDLRTLVASILASVTSADASTVYALAVIARDELREKMEITQLTVEEVLRQLADEGYVAEYEELSLDFRKRIKKYVATDKIKSLAQPLPPKAQQVAKLRYVTPAFYHLLNQQK</sequence>
<dbReference type="RefSeq" id="WP_012350592.1">
    <property type="nucleotide sequence ID" value="NC_010525.1"/>
</dbReference>
<name>B1Y8U4_PYRNV</name>
<evidence type="ECO:0008006" key="3">
    <source>
        <dbReference type="Google" id="ProtNLM"/>
    </source>
</evidence>
<dbReference type="STRING" id="444157.Tneu_1246"/>
<dbReference type="HOGENOM" id="CLU_2115568_0_0_2"/>
<protein>
    <recommendedName>
        <fullName evidence="3">Transcription regulator TrmB N-terminal domain-containing protein</fullName>
    </recommendedName>
</protein>
<dbReference type="eggNOG" id="arCOG05687">
    <property type="taxonomic scope" value="Archaea"/>
</dbReference>
<evidence type="ECO:0000313" key="1">
    <source>
        <dbReference type="EMBL" id="ACB40173.1"/>
    </source>
</evidence>
<dbReference type="GeneID" id="6165887"/>
<dbReference type="SUPFAM" id="SSF46785">
    <property type="entry name" value="Winged helix' DNA-binding domain"/>
    <property type="match status" value="1"/>
</dbReference>